<accession>A0AAW1DQ12</accession>
<dbReference type="InterPro" id="IPR004119">
    <property type="entry name" value="EcKL"/>
</dbReference>
<feature type="region of interest" description="Disordered" evidence="1">
    <location>
        <begin position="1"/>
        <end position="21"/>
    </location>
</feature>
<dbReference type="PANTHER" id="PTHR11012:SF56">
    <property type="entry name" value="CHK KINASE-LIKE DOMAIN-CONTAINING PROTEIN-RELATED"/>
    <property type="match status" value="1"/>
</dbReference>
<dbReference type="Pfam" id="PF02958">
    <property type="entry name" value="EcKL"/>
    <property type="match status" value="1"/>
</dbReference>
<dbReference type="SMART" id="SM00587">
    <property type="entry name" value="CHK"/>
    <property type="match status" value="1"/>
</dbReference>
<evidence type="ECO:0000313" key="4">
    <source>
        <dbReference type="Proteomes" id="UP001461498"/>
    </source>
</evidence>
<evidence type="ECO:0000259" key="2">
    <source>
        <dbReference type="SMART" id="SM00587"/>
    </source>
</evidence>
<feature type="domain" description="CHK kinase-like" evidence="2">
    <location>
        <begin position="147"/>
        <end position="346"/>
    </location>
</feature>
<comment type="caution">
    <text evidence="3">The sequence shown here is derived from an EMBL/GenBank/DDBJ whole genome shotgun (WGS) entry which is preliminary data.</text>
</comment>
<dbReference type="EMBL" id="JAPXFL010000001">
    <property type="protein sequence ID" value="KAK9512711.1"/>
    <property type="molecule type" value="Genomic_DNA"/>
</dbReference>
<reference evidence="3 4" key="1">
    <citation type="submission" date="2022-12" db="EMBL/GenBank/DDBJ databases">
        <title>Chromosome-level genome assembly of true bugs.</title>
        <authorList>
            <person name="Ma L."/>
            <person name="Li H."/>
        </authorList>
    </citation>
    <scope>NUCLEOTIDE SEQUENCE [LARGE SCALE GENOMIC DNA]</scope>
    <source>
        <strain evidence="3">Lab_2022b</strain>
    </source>
</reference>
<sequence>MSAPDSTSTVQPKAEDSSQIFSPTDVSKAWLEAILKRVSRDDEPMKIVEYECKVATQKGDNYTSDLQRVTMNVMTGSGRQKKVSIIIKELPNTELKRAMISDWNIFLREIVMYRDVLPTMAEIQNEFGDYSDLLWGRCLDYRPYDKIVLEDITKYGYKMNDRRLGLDYQHCQLVIRSLAKFHALSLHMKARQLIPMEIFGTCFFQRRADDKSRIQLSVMFSKALENLIQTMQEKWEPEWSPIADRLKPLVPVFLDKVVDLITRDDTKFNVLNHGDCWLNNMMFKYGIDSETPITVKFVDYQLCYFSTPVCDLLYFLSTSTNYDVRTKHMQNLIEEYHKTLVRFANLYEYKGPMITFDELKNEIKRCSLITLFYSLMLLPLMLIEKAEDVPDMEKMIKETQNDPEFKPEWLPILGETFSKYMKLILKGVIENNAI</sequence>
<dbReference type="PANTHER" id="PTHR11012">
    <property type="entry name" value="PROTEIN KINASE-LIKE DOMAIN-CONTAINING"/>
    <property type="match status" value="1"/>
</dbReference>
<organism evidence="3 4">
    <name type="scientific">Rhynocoris fuscipes</name>
    <dbReference type="NCBI Taxonomy" id="488301"/>
    <lineage>
        <taxon>Eukaryota</taxon>
        <taxon>Metazoa</taxon>
        <taxon>Ecdysozoa</taxon>
        <taxon>Arthropoda</taxon>
        <taxon>Hexapoda</taxon>
        <taxon>Insecta</taxon>
        <taxon>Pterygota</taxon>
        <taxon>Neoptera</taxon>
        <taxon>Paraneoptera</taxon>
        <taxon>Hemiptera</taxon>
        <taxon>Heteroptera</taxon>
        <taxon>Panheteroptera</taxon>
        <taxon>Cimicomorpha</taxon>
        <taxon>Reduviidae</taxon>
        <taxon>Harpactorinae</taxon>
        <taxon>Harpactorini</taxon>
        <taxon>Rhynocoris</taxon>
    </lineage>
</organism>
<dbReference type="SUPFAM" id="SSF56112">
    <property type="entry name" value="Protein kinase-like (PK-like)"/>
    <property type="match status" value="1"/>
</dbReference>
<keyword evidence="4" id="KW-1185">Reference proteome</keyword>
<dbReference type="Proteomes" id="UP001461498">
    <property type="component" value="Unassembled WGS sequence"/>
</dbReference>
<dbReference type="AlphaFoldDB" id="A0AAW1DQ12"/>
<protein>
    <recommendedName>
        <fullName evidence="2">CHK kinase-like domain-containing protein</fullName>
    </recommendedName>
</protein>
<dbReference type="Gene3D" id="3.90.1200.10">
    <property type="match status" value="1"/>
</dbReference>
<name>A0AAW1DQ12_9HEMI</name>
<evidence type="ECO:0000256" key="1">
    <source>
        <dbReference type="SAM" id="MobiDB-lite"/>
    </source>
</evidence>
<proteinExistence type="predicted"/>
<gene>
    <name evidence="3" type="ORF">O3M35_001076</name>
</gene>
<evidence type="ECO:0000313" key="3">
    <source>
        <dbReference type="EMBL" id="KAK9512711.1"/>
    </source>
</evidence>
<dbReference type="InterPro" id="IPR015897">
    <property type="entry name" value="CHK_kinase-like"/>
</dbReference>
<dbReference type="InterPro" id="IPR011009">
    <property type="entry name" value="Kinase-like_dom_sf"/>
</dbReference>